<proteinExistence type="predicted"/>
<keyword evidence="2" id="KW-1185">Reference proteome</keyword>
<dbReference type="EMBL" id="JAYKXN010000006">
    <property type="protein sequence ID" value="KAK7277880.1"/>
    <property type="molecule type" value="Genomic_DNA"/>
</dbReference>
<comment type="caution">
    <text evidence="1">The sequence shown here is derived from an EMBL/GenBank/DDBJ whole genome shotgun (WGS) entry which is preliminary data.</text>
</comment>
<name>A0AAN9FKQ8_CLITE</name>
<accession>A0AAN9FKQ8</accession>
<gene>
    <name evidence="1" type="ORF">RJT34_22899</name>
</gene>
<evidence type="ECO:0000313" key="2">
    <source>
        <dbReference type="Proteomes" id="UP001359559"/>
    </source>
</evidence>
<protein>
    <submittedName>
        <fullName evidence="1">Uncharacterized protein</fullName>
    </submittedName>
</protein>
<evidence type="ECO:0000313" key="1">
    <source>
        <dbReference type="EMBL" id="KAK7277880.1"/>
    </source>
</evidence>
<sequence>MDEGGDEALFFFKVTAHRFLSFTTTTLSSLLFSSTLNSPLNHQPNTRLTIIPHNAALVLYGFASRRGFLILNRVADL</sequence>
<organism evidence="1 2">
    <name type="scientific">Clitoria ternatea</name>
    <name type="common">Butterfly pea</name>
    <dbReference type="NCBI Taxonomy" id="43366"/>
    <lineage>
        <taxon>Eukaryota</taxon>
        <taxon>Viridiplantae</taxon>
        <taxon>Streptophyta</taxon>
        <taxon>Embryophyta</taxon>
        <taxon>Tracheophyta</taxon>
        <taxon>Spermatophyta</taxon>
        <taxon>Magnoliopsida</taxon>
        <taxon>eudicotyledons</taxon>
        <taxon>Gunneridae</taxon>
        <taxon>Pentapetalae</taxon>
        <taxon>rosids</taxon>
        <taxon>fabids</taxon>
        <taxon>Fabales</taxon>
        <taxon>Fabaceae</taxon>
        <taxon>Papilionoideae</taxon>
        <taxon>50 kb inversion clade</taxon>
        <taxon>NPAAA clade</taxon>
        <taxon>indigoferoid/millettioid clade</taxon>
        <taxon>Phaseoleae</taxon>
        <taxon>Clitoria</taxon>
    </lineage>
</organism>
<dbReference type="AlphaFoldDB" id="A0AAN9FKQ8"/>
<dbReference type="Proteomes" id="UP001359559">
    <property type="component" value="Unassembled WGS sequence"/>
</dbReference>
<reference evidence="1 2" key="1">
    <citation type="submission" date="2024-01" db="EMBL/GenBank/DDBJ databases">
        <title>The genomes of 5 underutilized Papilionoideae crops provide insights into root nodulation and disease resistance.</title>
        <authorList>
            <person name="Yuan L."/>
        </authorList>
    </citation>
    <scope>NUCLEOTIDE SEQUENCE [LARGE SCALE GENOMIC DNA]</scope>
    <source>
        <strain evidence="1">LY-2023</strain>
        <tissue evidence="1">Leaf</tissue>
    </source>
</reference>